<name>A0A7R8VNB1_TIMDO</name>
<evidence type="ECO:0000313" key="1">
    <source>
        <dbReference type="EMBL" id="CAD7201077.1"/>
    </source>
</evidence>
<accession>A0A7R8VNB1</accession>
<protein>
    <submittedName>
        <fullName evidence="1">Uncharacterized protein</fullName>
    </submittedName>
</protein>
<reference evidence="1" key="1">
    <citation type="submission" date="2020-11" db="EMBL/GenBank/DDBJ databases">
        <authorList>
            <person name="Tran Van P."/>
        </authorList>
    </citation>
    <scope>NUCLEOTIDE SEQUENCE</scope>
</reference>
<sequence>MKIYRPLQQPVNQTVNPPNIKAVSLTDLCGWSRPAHNVKTRHLDLYRGLLANLCVLGANARPLHYELLVA</sequence>
<organism evidence="1">
    <name type="scientific">Timema douglasi</name>
    <name type="common">Walking stick</name>
    <dbReference type="NCBI Taxonomy" id="61478"/>
    <lineage>
        <taxon>Eukaryota</taxon>
        <taxon>Metazoa</taxon>
        <taxon>Ecdysozoa</taxon>
        <taxon>Arthropoda</taxon>
        <taxon>Hexapoda</taxon>
        <taxon>Insecta</taxon>
        <taxon>Pterygota</taxon>
        <taxon>Neoptera</taxon>
        <taxon>Polyneoptera</taxon>
        <taxon>Phasmatodea</taxon>
        <taxon>Timematodea</taxon>
        <taxon>Timematoidea</taxon>
        <taxon>Timematidae</taxon>
        <taxon>Timema</taxon>
    </lineage>
</organism>
<gene>
    <name evidence="1" type="ORF">TDIB3V08_LOCUS7281</name>
</gene>
<dbReference type="AlphaFoldDB" id="A0A7R8VNB1"/>
<dbReference type="EMBL" id="OA568025">
    <property type="protein sequence ID" value="CAD7201077.1"/>
    <property type="molecule type" value="Genomic_DNA"/>
</dbReference>
<proteinExistence type="predicted"/>